<dbReference type="InterPro" id="IPR013568">
    <property type="entry name" value="SEFIR_dom"/>
</dbReference>
<dbReference type="AlphaFoldDB" id="A0A0D7WU28"/>
<accession>A0A0D7WU28</accession>
<proteinExistence type="predicted"/>
<evidence type="ECO:0000313" key="3">
    <source>
        <dbReference type="Proteomes" id="UP000032534"/>
    </source>
</evidence>
<keyword evidence="3" id="KW-1185">Reference proteome</keyword>
<dbReference type="Proteomes" id="UP000032534">
    <property type="component" value="Unassembled WGS sequence"/>
</dbReference>
<protein>
    <recommendedName>
        <fullName evidence="1">SEFIR domain-containing protein</fullName>
    </recommendedName>
</protein>
<name>A0A0D7WU28_9BACL</name>
<sequence>MSDGVMVKLDKWDLKDGNDTLAFMESMVTSTEIDKVLIICERGYQAKADKRTGGVGTETELITPKIYGNVGQEKFIPVVSERDEEGKPFLPTFCSSRMYVDLSSEYEKGYERLLRTLHQAPMHRKPALGSVPSFLFEQEVSHYESSNLIKLLNSAIENNPKRVRGITSSFIDTFLGELKQLEITSIDNLLDEKVKEKIDESLPLRNVYINFINSLCESDEIDSDWIVELFESLYPLAHNQKSNSYYESQFDQFKFFITELFIYTCAILIKHNQYKVLSEVFNSEFHTKNFTHDNLKIRFEGYRFYIESLERLNERLGYRKFSYTGEILSQRADNSLISKEEFLNTDLLLHYISKILRPDERYFWFPTTYMYRSTYAHFKLLSKLKSKRHAEKIKCIFNADTIEELKLSISSYSVAQPIRIQNDHFNQAPHIASIIKPDEIATML</sequence>
<gene>
    <name evidence="2" type="ORF">QD47_27905</name>
</gene>
<comment type="caution">
    <text evidence="2">The sequence shown here is derived from an EMBL/GenBank/DDBJ whole genome shotgun (WGS) entry which is preliminary data.</text>
</comment>
<dbReference type="GO" id="GO:0007165">
    <property type="term" value="P:signal transduction"/>
    <property type="evidence" value="ECO:0007669"/>
    <property type="project" value="InterPro"/>
</dbReference>
<feature type="domain" description="SEFIR" evidence="1">
    <location>
        <begin position="1"/>
        <end position="111"/>
    </location>
</feature>
<organism evidence="2 3">
    <name type="scientific">Paenibacillus terrae</name>
    <dbReference type="NCBI Taxonomy" id="159743"/>
    <lineage>
        <taxon>Bacteria</taxon>
        <taxon>Bacillati</taxon>
        <taxon>Bacillota</taxon>
        <taxon>Bacilli</taxon>
        <taxon>Bacillales</taxon>
        <taxon>Paenibacillaceae</taxon>
        <taxon>Paenibacillus</taxon>
    </lineage>
</organism>
<dbReference type="PATRIC" id="fig|159743.3.peg.6225"/>
<evidence type="ECO:0000259" key="1">
    <source>
        <dbReference type="PROSITE" id="PS51534"/>
    </source>
</evidence>
<dbReference type="Pfam" id="PF13676">
    <property type="entry name" value="TIR_2"/>
    <property type="match status" value="1"/>
</dbReference>
<dbReference type="EMBL" id="JTHP01000116">
    <property type="protein sequence ID" value="KJD42504.1"/>
    <property type="molecule type" value="Genomic_DNA"/>
</dbReference>
<dbReference type="InterPro" id="IPR000157">
    <property type="entry name" value="TIR_dom"/>
</dbReference>
<evidence type="ECO:0000313" key="2">
    <source>
        <dbReference type="EMBL" id="KJD42504.1"/>
    </source>
</evidence>
<dbReference type="PROSITE" id="PS51534">
    <property type="entry name" value="SEFIR"/>
    <property type="match status" value="1"/>
</dbReference>
<reference evidence="2 3" key="1">
    <citation type="submission" date="2014-11" db="EMBL/GenBank/DDBJ databases">
        <title>Draft Genome Sequences of Paenibacillus polymyxa NRRL B-30509 and Paenibacillus terrae NRRL B-30644, Strains from a Poultry Environment that Produce Tridecaptin A and Paenicidins.</title>
        <authorList>
            <person name="van Belkum M.J."/>
            <person name="Lohans C.T."/>
            <person name="Vederas J.C."/>
        </authorList>
    </citation>
    <scope>NUCLEOTIDE SEQUENCE [LARGE SCALE GENOMIC DNA]</scope>
    <source>
        <strain evidence="2 3">NRRL B-30644</strain>
    </source>
</reference>